<keyword evidence="1" id="KW-0472">Membrane</keyword>
<evidence type="ECO:0000313" key="2">
    <source>
        <dbReference type="EMBL" id="KAB8271431.1"/>
    </source>
</evidence>
<proteinExistence type="predicted"/>
<feature type="non-terminal residue" evidence="2">
    <location>
        <position position="168"/>
    </location>
</feature>
<reference evidence="2 3" key="1">
    <citation type="submission" date="2019-04" db="EMBL/GenBank/DDBJ databases">
        <title>Fungal friends and foes A comparative genomics study of 23 Aspergillus species from section Flavi.</title>
        <authorList>
            <consortium name="DOE Joint Genome Institute"/>
            <person name="Kjaerbolling I."/>
            <person name="Vesth T.C."/>
            <person name="Frisvad J.C."/>
            <person name="Nybo J.L."/>
            <person name="Theobald S."/>
            <person name="Kildgaard S."/>
            <person name="Petersen T.I."/>
            <person name="Kuo A."/>
            <person name="Sato A."/>
            <person name="Lyhne E.K."/>
            <person name="Kogle M.E."/>
            <person name="Wiebenga A."/>
            <person name="Kun R.S."/>
            <person name="Lubbers R.J."/>
            <person name="Makela M.R."/>
            <person name="Barry K."/>
            <person name="Chovatia M."/>
            <person name="Clum A."/>
            <person name="Daum C."/>
            <person name="Haridas S."/>
            <person name="He G."/>
            <person name="LaButti K."/>
            <person name="Lipzen A."/>
            <person name="Mondo S."/>
            <person name="Pangilinan J."/>
            <person name="Riley R."/>
            <person name="Salamov A."/>
            <person name="Simmons B.A."/>
            <person name="Magnuson J.K."/>
            <person name="Henrissat B."/>
            <person name="Mortensen U.H."/>
            <person name="Larsen T.O."/>
            <person name="De vries R.P."/>
            <person name="Grigoriev I.V."/>
            <person name="Machida M."/>
            <person name="Baker S.E."/>
            <person name="Andersen M.R."/>
        </authorList>
    </citation>
    <scope>NUCLEOTIDE SEQUENCE [LARGE SCALE GENOMIC DNA]</scope>
    <source>
        <strain evidence="2 3">CBS 117635</strain>
    </source>
</reference>
<keyword evidence="1" id="KW-1133">Transmembrane helix</keyword>
<evidence type="ECO:0000256" key="1">
    <source>
        <dbReference type="SAM" id="Phobius"/>
    </source>
</evidence>
<sequence length="168" mass="19653">MRRRINQCISSMHRSAPSVLNCQEPYPNYQRKSSDRCTSPKKIWYHIEVKNDPDATHPLGTRTSGFNRERGKSTGFEILYSVHSTSCTASRPEYYDRHDYDQFTECMKRWPEITPSSLWVILFTTSRRVKLPSRTIVLNGLRSISFLWRLSGILLLLPITTTIFVYML</sequence>
<keyword evidence="1" id="KW-0812">Transmembrane</keyword>
<dbReference type="Proteomes" id="UP000326289">
    <property type="component" value="Unassembled WGS sequence"/>
</dbReference>
<accession>A0A5N6IXQ4</accession>
<dbReference type="EMBL" id="ML732817">
    <property type="protein sequence ID" value="KAB8271431.1"/>
    <property type="molecule type" value="Genomic_DNA"/>
</dbReference>
<protein>
    <submittedName>
        <fullName evidence="2">Uncharacterized protein</fullName>
    </submittedName>
</protein>
<gene>
    <name evidence="2" type="ORF">BDV30DRAFT_213730</name>
</gene>
<name>A0A5N6IXQ4_9EURO</name>
<organism evidence="2 3">
    <name type="scientific">Aspergillus minisclerotigenes</name>
    <dbReference type="NCBI Taxonomy" id="656917"/>
    <lineage>
        <taxon>Eukaryota</taxon>
        <taxon>Fungi</taxon>
        <taxon>Dikarya</taxon>
        <taxon>Ascomycota</taxon>
        <taxon>Pezizomycotina</taxon>
        <taxon>Eurotiomycetes</taxon>
        <taxon>Eurotiomycetidae</taxon>
        <taxon>Eurotiales</taxon>
        <taxon>Aspergillaceae</taxon>
        <taxon>Aspergillus</taxon>
        <taxon>Aspergillus subgen. Circumdati</taxon>
    </lineage>
</organism>
<feature type="transmembrane region" description="Helical" evidence="1">
    <location>
        <begin position="146"/>
        <end position="167"/>
    </location>
</feature>
<dbReference type="AlphaFoldDB" id="A0A5N6IXQ4"/>
<keyword evidence="3" id="KW-1185">Reference proteome</keyword>
<evidence type="ECO:0000313" key="3">
    <source>
        <dbReference type="Proteomes" id="UP000326289"/>
    </source>
</evidence>